<comment type="caution">
    <text evidence="2">The sequence shown here is derived from an EMBL/GenBank/DDBJ whole genome shotgun (WGS) entry which is preliminary data.</text>
</comment>
<feature type="compositionally biased region" description="Basic and acidic residues" evidence="1">
    <location>
        <begin position="14"/>
        <end position="23"/>
    </location>
</feature>
<protein>
    <submittedName>
        <fullName evidence="2">Uncharacterized protein</fullName>
    </submittedName>
</protein>
<dbReference type="Proteomes" id="UP000266841">
    <property type="component" value="Unassembled WGS sequence"/>
</dbReference>
<organism evidence="2 3">
    <name type="scientific">Thalassiosira oceanica</name>
    <name type="common">Marine diatom</name>
    <dbReference type="NCBI Taxonomy" id="159749"/>
    <lineage>
        <taxon>Eukaryota</taxon>
        <taxon>Sar</taxon>
        <taxon>Stramenopiles</taxon>
        <taxon>Ochrophyta</taxon>
        <taxon>Bacillariophyta</taxon>
        <taxon>Coscinodiscophyceae</taxon>
        <taxon>Thalassiosirophycidae</taxon>
        <taxon>Thalassiosirales</taxon>
        <taxon>Thalassiosiraceae</taxon>
        <taxon>Thalassiosira</taxon>
    </lineage>
</organism>
<gene>
    <name evidence="2" type="ORF">THAOC_36327</name>
</gene>
<feature type="region of interest" description="Disordered" evidence="1">
    <location>
        <begin position="194"/>
        <end position="225"/>
    </location>
</feature>
<feature type="region of interest" description="Disordered" evidence="1">
    <location>
        <begin position="1"/>
        <end position="102"/>
    </location>
</feature>
<evidence type="ECO:0000313" key="3">
    <source>
        <dbReference type="Proteomes" id="UP000266841"/>
    </source>
</evidence>
<sequence>MDQSAGANVVELARFGRNEERSSPRQSEPARGSNDCGAGSGENAHLAHADLDVARAGGGSNANCLTPRSYQSRDRRRRPEKKAIASDIAPEVEARTDSDERECDELVGAGSRDDSCRTEKDCSGSTTVTTVTTELESNLTVVEDTDSEDGDDDIPSLCCLNLNPDPVPLTGEERAAALSRLVVGLHDEAVLEAEEHEARSRAANGPLKAGRRNAPMMNLLSLPRR</sequence>
<evidence type="ECO:0000313" key="2">
    <source>
        <dbReference type="EMBL" id="EJK45077.1"/>
    </source>
</evidence>
<evidence type="ECO:0000256" key="1">
    <source>
        <dbReference type="SAM" id="MobiDB-lite"/>
    </source>
</evidence>
<reference evidence="2 3" key="1">
    <citation type="journal article" date="2012" name="Genome Biol.">
        <title>Genome and low-iron response of an oceanic diatom adapted to chronic iron limitation.</title>
        <authorList>
            <person name="Lommer M."/>
            <person name="Specht M."/>
            <person name="Roy A.S."/>
            <person name="Kraemer L."/>
            <person name="Andreson R."/>
            <person name="Gutowska M.A."/>
            <person name="Wolf J."/>
            <person name="Bergner S.V."/>
            <person name="Schilhabel M.B."/>
            <person name="Klostermeier U.C."/>
            <person name="Beiko R.G."/>
            <person name="Rosenstiel P."/>
            <person name="Hippler M."/>
            <person name="Laroche J."/>
        </authorList>
    </citation>
    <scope>NUCLEOTIDE SEQUENCE [LARGE SCALE GENOMIC DNA]</scope>
    <source>
        <strain evidence="2 3">CCMP1005</strain>
    </source>
</reference>
<name>K0RES9_THAOC</name>
<keyword evidence="3" id="KW-1185">Reference proteome</keyword>
<dbReference type="AlphaFoldDB" id="K0RES9"/>
<proteinExistence type="predicted"/>
<dbReference type="EMBL" id="AGNL01048822">
    <property type="protein sequence ID" value="EJK45077.1"/>
    <property type="molecule type" value="Genomic_DNA"/>
</dbReference>
<accession>K0RES9</accession>
<feature type="compositionally biased region" description="Polar residues" evidence="1">
    <location>
        <begin position="61"/>
        <end position="70"/>
    </location>
</feature>